<sequence length="549" mass="60637">MAGPAPVARPLWATVLERVVGWALGLPPETCGYTTQELKIHLPDGAILIADFFRPNGKDVKGTVLVRGPYGRGFLFSLIMARIYAARGYQVLFVSCRGTFGSTGVFDAGASEAKDGQDVVAWMREQAWYTGTFATLGGSYLGFTQWALLADPPPDMVAAVMTVAPHDTAERLWGTGAFSLQQQILWADIISKQETQGLWGKFMAFRDPNRLDPLMKNIPLEPALRRYFGDKTPWLYEQIKNPDLDHEIWAKERHGKALEKANIPILLVTCWYDVFFEQTMEQYQVLSRRGCPVALRIRSGGHVDAQNGDTTEQSLQWLETHLARNQSSKKIPAVRIYRDGDAPEWLELPKWPPSTSHREYFLSAGGKLGDLHSSEGDTSSFVFDPSNPTPTVGGPLMIGGGSVEDTALCSRDDVITFTSEPLTEPLDIFGRPCVDLFHSSDTPFCDLFVRLSIVDSQGRSRNITERYRRIDASREGKLIDLDLLDTAYRVPSGSRIRLVIAGGCFPKYSPNLGSGESFATGTILKPARHTVHFGGGSDSCLILPVSKTS</sequence>
<dbReference type="Proteomes" id="UP000781932">
    <property type="component" value="Unassembled WGS sequence"/>
</dbReference>
<dbReference type="SUPFAM" id="SSF49785">
    <property type="entry name" value="Galactose-binding domain-like"/>
    <property type="match status" value="1"/>
</dbReference>
<dbReference type="InterPro" id="IPR005674">
    <property type="entry name" value="CocE/Ser_esterase"/>
</dbReference>
<gene>
    <name evidence="4" type="ORF">CkaCkLH20_06094</name>
</gene>
<proteinExistence type="predicted"/>
<keyword evidence="5" id="KW-1185">Reference proteome</keyword>
<dbReference type="OrthoDB" id="416441at2759"/>
<accession>A0A9P6I7S9</accession>
<protein>
    <recommendedName>
        <fullName evidence="3">Xaa-Pro dipeptidyl-peptidase C-terminal domain-containing protein</fullName>
    </recommendedName>
</protein>
<dbReference type="InterPro" id="IPR008979">
    <property type="entry name" value="Galactose-bd-like_sf"/>
</dbReference>
<comment type="caution">
    <text evidence="4">The sequence shown here is derived from an EMBL/GenBank/DDBJ whole genome shotgun (WGS) entry which is preliminary data.</text>
</comment>
<keyword evidence="1" id="KW-0378">Hydrolase</keyword>
<dbReference type="InterPro" id="IPR029058">
    <property type="entry name" value="AB_hydrolase_fold"/>
</dbReference>
<organism evidence="4 5">
    <name type="scientific">Colletotrichum karsti</name>
    <dbReference type="NCBI Taxonomy" id="1095194"/>
    <lineage>
        <taxon>Eukaryota</taxon>
        <taxon>Fungi</taxon>
        <taxon>Dikarya</taxon>
        <taxon>Ascomycota</taxon>
        <taxon>Pezizomycotina</taxon>
        <taxon>Sordariomycetes</taxon>
        <taxon>Hypocreomycetidae</taxon>
        <taxon>Glomerellales</taxon>
        <taxon>Glomerellaceae</taxon>
        <taxon>Colletotrichum</taxon>
        <taxon>Colletotrichum boninense species complex</taxon>
    </lineage>
</organism>
<reference evidence="4" key="1">
    <citation type="submission" date="2020-03" db="EMBL/GenBank/DDBJ databases">
        <authorList>
            <person name="He L."/>
        </authorList>
    </citation>
    <scope>NUCLEOTIDE SEQUENCE</scope>
    <source>
        <strain evidence="4">CkLH20</strain>
    </source>
</reference>
<dbReference type="RefSeq" id="XP_038746147.1">
    <property type="nucleotide sequence ID" value="XM_038888811.1"/>
</dbReference>
<dbReference type="InterPro" id="IPR013736">
    <property type="entry name" value="Xaa-Pro_dipept_C"/>
</dbReference>
<dbReference type="Gene3D" id="2.60.120.260">
    <property type="entry name" value="Galactose-binding domain-like"/>
    <property type="match status" value="1"/>
</dbReference>
<dbReference type="SMART" id="SM00939">
    <property type="entry name" value="PepX_C"/>
    <property type="match status" value="1"/>
</dbReference>
<feature type="signal peptide" evidence="2">
    <location>
        <begin position="1"/>
        <end position="25"/>
    </location>
</feature>
<dbReference type="Gene3D" id="3.40.50.1820">
    <property type="entry name" value="alpha/beta hydrolase"/>
    <property type="match status" value="1"/>
</dbReference>
<dbReference type="Gene3D" id="1.10.3020.10">
    <property type="entry name" value="alpha-amino acid ester hydrolase ( Helical cap domain)"/>
    <property type="match status" value="1"/>
</dbReference>
<name>A0A9P6I7S9_9PEZI</name>
<dbReference type="SUPFAM" id="SSF53474">
    <property type="entry name" value="alpha/beta-Hydrolases"/>
    <property type="match status" value="1"/>
</dbReference>
<evidence type="ECO:0000313" key="4">
    <source>
        <dbReference type="EMBL" id="KAF9876686.1"/>
    </source>
</evidence>
<keyword evidence="2" id="KW-0732">Signal</keyword>
<dbReference type="AlphaFoldDB" id="A0A9P6I7S9"/>
<feature type="chain" id="PRO_5040384495" description="Xaa-Pro dipeptidyl-peptidase C-terminal domain-containing protein" evidence="2">
    <location>
        <begin position="26"/>
        <end position="549"/>
    </location>
</feature>
<dbReference type="NCBIfam" id="TIGR00976">
    <property type="entry name" value="CocE_NonD"/>
    <property type="match status" value="1"/>
</dbReference>
<evidence type="ECO:0000256" key="1">
    <source>
        <dbReference type="ARBA" id="ARBA00022801"/>
    </source>
</evidence>
<dbReference type="GO" id="GO:0008239">
    <property type="term" value="F:dipeptidyl-peptidase activity"/>
    <property type="evidence" value="ECO:0007669"/>
    <property type="project" value="InterPro"/>
</dbReference>
<dbReference type="Pfam" id="PF02129">
    <property type="entry name" value="Peptidase_S15"/>
    <property type="match status" value="1"/>
</dbReference>
<evidence type="ECO:0000256" key="2">
    <source>
        <dbReference type="SAM" id="SignalP"/>
    </source>
</evidence>
<dbReference type="InterPro" id="IPR000383">
    <property type="entry name" value="Xaa-Pro-like_dom"/>
</dbReference>
<evidence type="ECO:0000259" key="3">
    <source>
        <dbReference type="SMART" id="SM00939"/>
    </source>
</evidence>
<feature type="domain" description="Xaa-Pro dipeptidyl-peptidase C-terminal" evidence="3">
    <location>
        <begin position="315"/>
        <end position="542"/>
    </location>
</feature>
<reference evidence="4" key="2">
    <citation type="submission" date="2020-11" db="EMBL/GenBank/DDBJ databases">
        <title>Whole genome sequencing of Colletotrichum sp.</title>
        <authorList>
            <person name="Li H."/>
        </authorList>
    </citation>
    <scope>NUCLEOTIDE SEQUENCE</scope>
    <source>
        <strain evidence="4">CkLH20</strain>
    </source>
</reference>
<dbReference type="Pfam" id="PF08530">
    <property type="entry name" value="PepX_C"/>
    <property type="match status" value="1"/>
</dbReference>
<evidence type="ECO:0000313" key="5">
    <source>
        <dbReference type="Proteomes" id="UP000781932"/>
    </source>
</evidence>
<dbReference type="GeneID" id="62161885"/>
<dbReference type="EMBL" id="JAATWM020000017">
    <property type="protein sequence ID" value="KAF9876686.1"/>
    <property type="molecule type" value="Genomic_DNA"/>
</dbReference>